<dbReference type="Proteomes" id="UP000322144">
    <property type="component" value="Segment"/>
</dbReference>
<organism evidence="2 3">
    <name type="scientific">Pseudomonas phage vB_PaeM_PS119XW</name>
    <dbReference type="NCBI Taxonomy" id="2601632"/>
    <lineage>
        <taxon>Viruses</taxon>
        <taxon>Duplodnaviria</taxon>
        <taxon>Heunggongvirae</taxon>
        <taxon>Uroviricota</taxon>
        <taxon>Caudoviricetes</taxon>
        <taxon>Chimalliviridae</taxon>
        <taxon>Pawinskivirus</taxon>
        <taxon>Pawinskivirus PS119XW</taxon>
    </lineage>
</organism>
<dbReference type="EMBL" id="MN103543">
    <property type="protein sequence ID" value="QEM42048.1"/>
    <property type="molecule type" value="Genomic_DNA"/>
</dbReference>
<dbReference type="RefSeq" id="YP_010661059.1">
    <property type="nucleotide sequence ID" value="NC_070882.1"/>
</dbReference>
<proteinExistence type="predicted"/>
<protein>
    <submittedName>
        <fullName evidence="2">Uncharacterized protein</fullName>
    </submittedName>
</protein>
<evidence type="ECO:0000313" key="2">
    <source>
        <dbReference type="EMBL" id="QEM42048.1"/>
    </source>
</evidence>
<keyword evidence="1" id="KW-0472">Membrane</keyword>
<reference evidence="2 3" key="1">
    <citation type="submission" date="2019-06" db="EMBL/GenBank/DDBJ databases">
        <title>A distant relative of Phikzvirus genus phages from a therapeutic phage collection.</title>
        <authorList>
            <person name="Hejnowicz M.S."/>
            <person name="Dabrowski K."/>
            <person name="Gawor J."/>
            <person name="Weber-Dabrowska B."/>
            <person name="Gromadka R."/>
            <person name="Lobocka M.B."/>
        </authorList>
    </citation>
    <scope>NUCLEOTIDE SEQUENCE [LARGE SCALE GENOMIC DNA]</scope>
</reference>
<sequence>MPFTIPTSAIILLILAGLIWLTLPTESKKKEKPKKKEKRRVIIGSMTHYVGSNLIAYSDFRRMYLDFPDTQGTVFLCCQDRTIEVYQSLESAYRMAGEDTHSILEVTLVGDPEWSVKVEQVTEGQTGVRTELGFGIIAMK</sequence>
<feature type="transmembrane region" description="Helical" evidence="1">
    <location>
        <begin position="6"/>
        <end position="23"/>
    </location>
</feature>
<keyword evidence="1" id="KW-0812">Transmembrane</keyword>
<dbReference type="GeneID" id="77937069"/>
<evidence type="ECO:0000313" key="3">
    <source>
        <dbReference type="Proteomes" id="UP000322144"/>
    </source>
</evidence>
<keyword evidence="3" id="KW-1185">Reference proteome</keyword>
<accession>A0A5C1K7A6</accession>
<name>A0A5C1K7A6_9CAUD</name>
<evidence type="ECO:0000256" key="1">
    <source>
        <dbReference type="SAM" id="Phobius"/>
    </source>
</evidence>
<dbReference type="KEGG" id="vg:77937069"/>
<keyword evidence="1" id="KW-1133">Transmembrane helix</keyword>